<keyword evidence="3" id="KW-1185">Reference proteome</keyword>
<dbReference type="Proteomes" id="UP000315540">
    <property type="component" value="Unassembled WGS sequence"/>
</dbReference>
<feature type="transmembrane region" description="Helical" evidence="1">
    <location>
        <begin position="20"/>
        <end position="53"/>
    </location>
</feature>
<name>A0A504JE09_9FLAO</name>
<keyword evidence="1" id="KW-0812">Transmembrane</keyword>
<gene>
    <name evidence="2" type="ORF">FHK87_13795</name>
</gene>
<dbReference type="AlphaFoldDB" id="A0A504JE09"/>
<keyword evidence="1" id="KW-1133">Transmembrane helix</keyword>
<reference evidence="2 3" key="1">
    <citation type="submission" date="2019-06" db="EMBL/GenBank/DDBJ databases">
        <authorList>
            <person name="Meng X."/>
        </authorList>
    </citation>
    <scope>NUCLEOTIDE SEQUENCE [LARGE SCALE GENOMIC DNA]</scope>
    <source>
        <strain evidence="2 3">M625</strain>
    </source>
</reference>
<proteinExistence type="predicted"/>
<dbReference type="RefSeq" id="WP_140593993.1">
    <property type="nucleotide sequence ID" value="NZ_VFWZ01000004.1"/>
</dbReference>
<protein>
    <submittedName>
        <fullName evidence="2">Uncharacterized protein</fullName>
    </submittedName>
</protein>
<keyword evidence="1" id="KW-0472">Membrane</keyword>
<dbReference type="EMBL" id="VFWZ01000004">
    <property type="protein sequence ID" value="TPN85099.1"/>
    <property type="molecule type" value="Genomic_DNA"/>
</dbReference>
<comment type="caution">
    <text evidence="2">The sequence shown here is derived from an EMBL/GenBank/DDBJ whole genome shotgun (WGS) entry which is preliminary data.</text>
</comment>
<accession>A0A504JE09</accession>
<dbReference type="OrthoDB" id="1162164at2"/>
<evidence type="ECO:0000313" key="3">
    <source>
        <dbReference type="Proteomes" id="UP000315540"/>
    </source>
</evidence>
<evidence type="ECO:0000256" key="1">
    <source>
        <dbReference type="SAM" id="Phobius"/>
    </source>
</evidence>
<evidence type="ECO:0000313" key="2">
    <source>
        <dbReference type="EMBL" id="TPN85099.1"/>
    </source>
</evidence>
<sequence length="146" mass="16259">MESIKELSLSKKVANQPFITAGIIAAIGIILFILTGRITFFGIGALLVIIGILNQNLKVVKIFPKYIEVKLGVIASKKFIRYDQITQFNATKKTLEIQYNTEQNKSKKVKIAVRALENEDILALDNILQENTDLGVSNSLIQKIVN</sequence>
<organism evidence="2 3">
    <name type="scientific">Aquimarina algicola</name>
    <dbReference type="NCBI Taxonomy" id="2589995"/>
    <lineage>
        <taxon>Bacteria</taxon>
        <taxon>Pseudomonadati</taxon>
        <taxon>Bacteroidota</taxon>
        <taxon>Flavobacteriia</taxon>
        <taxon>Flavobacteriales</taxon>
        <taxon>Flavobacteriaceae</taxon>
        <taxon>Aquimarina</taxon>
    </lineage>
</organism>